<accession>A0A024GLL9</accession>
<dbReference type="Pfam" id="PF00069">
    <property type="entry name" value="Pkinase"/>
    <property type="match status" value="1"/>
</dbReference>
<dbReference type="InterPro" id="IPR020902">
    <property type="entry name" value="Actin/actin-like_CS"/>
</dbReference>
<dbReference type="Gene3D" id="3.30.420.40">
    <property type="match status" value="2"/>
</dbReference>
<dbReference type="PROSITE" id="PS00108">
    <property type="entry name" value="PROTEIN_KINASE_ST"/>
    <property type="match status" value="1"/>
</dbReference>
<dbReference type="SUPFAM" id="SSF56112">
    <property type="entry name" value="Protein kinase-like (PK-like)"/>
    <property type="match status" value="1"/>
</dbReference>
<dbReference type="PROSITE" id="PS01132">
    <property type="entry name" value="ACTINS_ACT_LIKE"/>
    <property type="match status" value="1"/>
</dbReference>
<keyword evidence="3" id="KW-0963">Cytoplasm</keyword>
<evidence type="ECO:0000256" key="7">
    <source>
        <dbReference type="ARBA" id="ARBA00023212"/>
    </source>
</evidence>
<keyword evidence="7" id="KW-0206">Cytoskeleton</keyword>
<sequence length="1184" mass="134575">MRHQSCRSFLVLFSILKFGHGSIDVPAQYYTMQTANHKAMPSIPFLTEEKVPEVIRTRIGNHKFLQLPTTLQGALLWEHGLLPARDTTELQQVYVNCGKTMNDVFIARGYVWGSMSDRQACNYDTCNAFSLVFSSQDTCFVDQVETATRCGILEDAHVPSISRNPMWSEDGTLDGGSQIQITKYVDNPNVARQNGANSSYFYLIEEKPQIQFSKNNCPNKASFIVPCRKLTKADVSNSLSQWCRPEKAFLIDLWLEQLDTTLKLSKIDQATNYSMIAVILAIILLVAGVLCSYLFYRLRSVLRQNSMTKEAYSCMYHRSSEQGTLPFRNVQRLSGAHQVAMLETVPKSQAFVQDQKRQKQGGWWGTTDIDVKNQIYLKQSEKLGQFFDDSQLIMKRIAYASIHLTTCVARKANGEVWKAEYDGQFVAVKRMFTTDQIKEIDHALQSTNLITKSGRKDSLVACTKMEVFRSSQTAESIGINGLRSLERFAQEIRLSSSLHHPNIVRFVGLAWRTLPELCMVSEYMEGGDLSHVLRNIRRAKEDLQSVQLTWRNGKLGIATNIANALVYLHSMAVPIVHRDIKSLNVLISDKYEAKLNDFGLSREVLLDENMTSGVGTFLWTAPEVLRGDKYTEKADVYSFGIVLSELDTCYPPYHFTPELEHLRNSSCEQTLVLDKEGIELLPMLSSGKVSPRFSEDCPPALERLARSCLALDPEERPNAMQIAFHLRSKNRFSGVQCSSGPRERELHEGHKMPSNYNYSIKPLFKSVQYIYMKPTVVIDNGTGYTKMGYAGNAEPSYIIPSTIAIGGSDSNVRSRQGIEDLDYYIGNEAFMHASTHQVHYPISQGVIQNWDHMEKMWQRCLFQHLRCEPEEHYMLLTEPPLNPPENREYTAEIMFETFNVPGLYIAVQAVLALYASWPKIKDPSQRSLTGTVIDSGDGVTHVIPVADGYVIGSCIRHIPLAGRDVTHFIQKMLRDRGENIPPEESLDVSKRIKEKYGYVCSDIVKEFKKYDAKPEKYIIPYKDTTRLKQPMEMDVGYEQFLAAEIFFNPEIFSTDFQTPLPNVVDNAILKCPIDTRRGLYKNIVLSGGSTMFKDFGRRLQRDIKRLVDERQQENLQLHSQFGEVNAEPLQVNVLSHRMQRYAVWFGGSMVASTPGFYKVCHTKAQYEEEGPRIARHNPVFSAIM</sequence>
<evidence type="ECO:0000313" key="12">
    <source>
        <dbReference type="EMBL" id="CCI47779.1"/>
    </source>
</evidence>
<dbReference type="PANTHER" id="PTHR11937">
    <property type="entry name" value="ACTIN"/>
    <property type="match status" value="1"/>
</dbReference>
<evidence type="ECO:0000259" key="11">
    <source>
        <dbReference type="PROSITE" id="PS50011"/>
    </source>
</evidence>
<proteinExistence type="inferred from homology"/>
<protein>
    <recommendedName>
        <fullName evidence="11">Protein kinase domain-containing protein</fullName>
    </recommendedName>
</protein>
<name>A0A024GLL9_9STRA</name>
<evidence type="ECO:0000256" key="1">
    <source>
        <dbReference type="ARBA" id="ARBA00004245"/>
    </source>
</evidence>
<dbReference type="PROSITE" id="PS50011">
    <property type="entry name" value="PROTEIN_KINASE_DOM"/>
    <property type="match status" value="1"/>
</dbReference>
<feature type="transmembrane region" description="Helical" evidence="9">
    <location>
        <begin position="273"/>
        <end position="296"/>
    </location>
</feature>
<dbReference type="InterPro" id="IPR043129">
    <property type="entry name" value="ATPase_NBD"/>
</dbReference>
<keyword evidence="10" id="KW-0732">Signal</keyword>
<comment type="subcellular location">
    <subcellularLocation>
        <location evidence="1">Cytoplasm</location>
        <location evidence="1">Cytoskeleton</location>
    </subcellularLocation>
</comment>
<dbReference type="Gene3D" id="3.30.200.20">
    <property type="entry name" value="Phosphorylase Kinase, domain 1"/>
    <property type="match status" value="1"/>
</dbReference>
<keyword evidence="13" id="KW-1185">Reference proteome</keyword>
<dbReference type="SMART" id="SM00268">
    <property type="entry name" value="ACTIN"/>
    <property type="match status" value="1"/>
</dbReference>
<keyword evidence="4" id="KW-0547">Nucleotide-binding</keyword>
<feature type="chain" id="PRO_5001529689" description="Protein kinase domain-containing protein" evidence="10">
    <location>
        <begin position="22"/>
        <end position="1184"/>
    </location>
</feature>
<dbReference type="FunFam" id="3.30.420.40:FF:000029">
    <property type="entry name" value="Actin-related protein 3"/>
    <property type="match status" value="1"/>
</dbReference>
<keyword evidence="6" id="KW-0009">Actin-binding</keyword>
<evidence type="ECO:0000256" key="8">
    <source>
        <dbReference type="ARBA" id="ARBA00049360"/>
    </source>
</evidence>
<dbReference type="SUPFAM" id="SSF53067">
    <property type="entry name" value="Actin-like ATPase domain"/>
    <property type="match status" value="2"/>
</dbReference>
<dbReference type="EMBL" id="CAIX01000186">
    <property type="protein sequence ID" value="CCI47779.1"/>
    <property type="molecule type" value="Genomic_DNA"/>
</dbReference>
<evidence type="ECO:0000256" key="5">
    <source>
        <dbReference type="ARBA" id="ARBA00022840"/>
    </source>
</evidence>
<dbReference type="InterPro" id="IPR008271">
    <property type="entry name" value="Ser/Thr_kinase_AS"/>
</dbReference>
<comment type="catalytic activity">
    <reaction evidence="8">
        <text>ATP + H2O = ADP + phosphate + H(+)</text>
        <dbReference type="Rhea" id="RHEA:13065"/>
        <dbReference type="ChEBI" id="CHEBI:15377"/>
        <dbReference type="ChEBI" id="CHEBI:15378"/>
        <dbReference type="ChEBI" id="CHEBI:30616"/>
        <dbReference type="ChEBI" id="CHEBI:43474"/>
        <dbReference type="ChEBI" id="CHEBI:456216"/>
    </reaction>
</comment>
<dbReference type="GO" id="GO:0005524">
    <property type="term" value="F:ATP binding"/>
    <property type="evidence" value="ECO:0007669"/>
    <property type="project" value="UniProtKB-KW"/>
</dbReference>
<evidence type="ECO:0000256" key="9">
    <source>
        <dbReference type="SAM" id="Phobius"/>
    </source>
</evidence>
<evidence type="ECO:0000313" key="13">
    <source>
        <dbReference type="Proteomes" id="UP000053237"/>
    </source>
</evidence>
<dbReference type="FunFam" id="3.90.640.10:FF:000006">
    <property type="entry name" value="Actin-related protein 3 (ARP3)"/>
    <property type="match status" value="1"/>
</dbReference>
<dbReference type="AlphaFoldDB" id="A0A024GLL9"/>
<dbReference type="GO" id="GO:0003779">
    <property type="term" value="F:actin binding"/>
    <property type="evidence" value="ECO:0007669"/>
    <property type="project" value="UniProtKB-KW"/>
</dbReference>
<evidence type="ECO:0000256" key="6">
    <source>
        <dbReference type="ARBA" id="ARBA00023203"/>
    </source>
</evidence>
<feature type="signal peptide" evidence="10">
    <location>
        <begin position="1"/>
        <end position="21"/>
    </location>
</feature>
<dbReference type="PRINTS" id="PR00190">
    <property type="entry name" value="ACTIN"/>
</dbReference>
<evidence type="ECO:0000256" key="3">
    <source>
        <dbReference type="ARBA" id="ARBA00022490"/>
    </source>
</evidence>
<dbReference type="GO" id="GO:0005856">
    <property type="term" value="C:cytoskeleton"/>
    <property type="evidence" value="ECO:0007669"/>
    <property type="project" value="UniProtKB-SubCell"/>
</dbReference>
<dbReference type="InterPro" id="IPR000719">
    <property type="entry name" value="Prot_kinase_dom"/>
</dbReference>
<keyword evidence="9" id="KW-0472">Membrane</keyword>
<dbReference type="Proteomes" id="UP000053237">
    <property type="component" value="Unassembled WGS sequence"/>
</dbReference>
<gene>
    <name evidence="12" type="ORF">BN9_087950</name>
</gene>
<comment type="similarity">
    <text evidence="2">Belongs to the actin family. ARP3 subfamily.</text>
</comment>
<reference evidence="12 13" key="1">
    <citation type="submission" date="2012-05" db="EMBL/GenBank/DDBJ databases">
        <title>Recombination and specialization in a pathogen metapopulation.</title>
        <authorList>
            <person name="Gardiner A."/>
            <person name="Kemen E."/>
            <person name="Schultz-Larsen T."/>
            <person name="MacLean D."/>
            <person name="Van Oosterhout C."/>
            <person name="Jones J.D.G."/>
        </authorList>
    </citation>
    <scope>NUCLEOTIDE SEQUENCE [LARGE SCALE GENOMIC DNA]</scope>
    <source>
        <strain evidence="12 13">Ac Nc2</strain>
    </source>
</reference>
<evidence type="ECO:0000256" key="4">
    <source>
        <dbReference type="ARBA" id="ARBA00022741"/>
    </source>
</evidence>
<dbReference type="CDD" id="cd10221">
    <property type="entry name" value="ASKHA_NBD_Arp3-like"/>
    <property type="match status" value="1"/>
</dbReference>
<keyword evidence="9" id="KW-0812">Transmembrane</keyword>
<comment type="caution">
    <text evidence="12">The sequence shown here is derived from an EMBL/GenBank/DDBJ whole genome shotgun (WGS) entry which is preliminary data.</text>
</comment>
<dbReference type="InterPro" id="IPR011009">
    <property type="entry name" value="Kinase-like_dom_sf"/>
</dbReference>
<dbReference type="InParanoid" id="A0A024GLL9"/>
<evidence type="ECO:0000256" key="2">
    <source>
        <dbReference type="ARBA" id="ARBA00006681"/>
    </source>
</evidence>
<organism evidence="12 13">
    <name type="scientific">Albugo candida</name>
    <dbReference type="NCBI Taxonomy" id="65357"/>
    <lineage>
        <taxon>Eukaryota</taxon>
        <taxon>Sar</taxon>
        <taxon>Stramenopiles</taxon>
        <taxon>Oomycota</taxon>
        <taxon>Peronosporomycetes</taxon>
        <taxon>Albuginales</taxon>
        <taxon>Albuginaceae</taxon>
        <taxon>Albugo</taxon>
    </lineage>
</organism>
<dbReference type="Gene3D" id="3.90.640.10">
    <property type="entry name" value="Actin, Chain A, domain 4"/>
    <property type="match status" value="1"/>
</dbReference>
<dbReference type="OrthoDB" id="421448at2759"/>
<dbReference type="SMART" id="SM00220">
    <property type="entry name" value="S_TKc"/>
    <property type="match status" value="1"/>
</dbReference>
<dbReference type="InterPro" id="IPR004000">
    <property type="entry name" value="Actin"/>
</dbReference>
<dbReference type="Gene3D" id="1.10.510.10">
    <property type="entry name" value="Transferase(Phosphotransferase) domain 1"/>
    <property type="match status" value="1"/>
</dbReference>
<keyword evidence="5" id="KW-0067">ATP-binding</keyword>
<dbReference type="Pfam" id="PF00022">
    <property type="entry name" value="Actin"/>
    <property type="match status" value="1"/>
</dbReference>
<keyword evidence="9" id="KW-1133">Transmembrane helix</keyword>
<feature type="domain" description="Protein kinase" evidence="11">
    <location>
        <begin position="402"/>
        <end position="728"/>
    </location>
</feature>
<dbReference type="STRING" id="65357.A0A024GLL9"/>
<evidence type="ECO:0000256" key="10">
    <source>
        <dbReference type="SAM" id="SignalP"/>
    </source>
</evidence>
<dbReference type="GO" id="GO:0004672">
    <property type="term" value="F:protein kinase activity"/>
    <property type="evidence" value="ECO:0007669"/>
    <property type="project" value="InterPro"/>
</dbReference>